<dbReference type="EMBL" id="SBIP01000004">
    <property type="protein sequence ID" value="RWX75926.1"/>
    <property type="molecule type" value="Genomic_DNA"/>
</dbReference>
<keyword evidence="2" id="KW-0732">Signal</keyword>
<dbReference type="Proteomes" id="UP000287687">
    <property type="component" value="Unassembled WGS sequence"/>
</dbReference>
<reference evidence="3 4" key="1">
    <citation type="submission" date="2019-01" db="EMBL/GenBank/DDBJ databases">
        <title>The draft genome of Rhizobium sp. 24NR.</title>
        <authorList>
            <person name="Liu L."/>
            <person name="Liang L."/>
            <person name="Shi S."/>
            <person name="Xu L."/>
            <person name="Wang X."/>
            <person name="Li L."/>
            <person name="Zhang X."/>
        </authorList>
    </citation>
    <scope>NUCLEOTIDE SEQUENCE [LARGE SCALE GENOMIC DNA]</scope>
    <source>
        <strain evidence="3 4">24NR</strain>
    </source>
</reference>
<name>A0A444LDJ3_9HYPH</name>
<proteinExistence type="predicted"/>
<feature type="compositionally biased region" description="Low complexity" evidence="1">
    <location>
        <begin position="83"/>
        <end position="96"/>
    </location>
</feature>
<feature type="chain" id="PRO_5019197829" evidence="2">
    <location>
        <begin position="34"/>
        <end position="261"/>
    </location>
</feature>
<keyword evidence="4" id="KW-1185">Reference proteome</keyword>
<feature type="region of interest" description="Disordered" evidence="1">
    <location>
        <begin position="36"/>
        <end position="112"/>
    </location>
</feature>
<protein>
    <submittedName>
        <fullName evidence="3">Uncharacterized protein</fullName>
    </submittedName>
</protein>
<evidence type="ECO:0000313" key="3">
    <source>
        <dbReference type="EMBL" id="RWX75926.1"/>
    </source>
</evidence>
<gene>
    <name evidence="3" type="ORF">EPK99_19825</name>
</gene>
<sequence>MRQAIRSGQGSSASLRALCLATTVILSVSAAGAAQATSPTGAERPVQSDAAQGPKSDGPKSDGQLQQALDSTLPQPAPAIDRPSTATTPDTAPAVPGNSGDGNIPDGPSEIIRDMSALPAPVKKMRDQLIEAAASGDVERLRALVGTGANQTLVMNSDGDDPVDTLKTFSGDPDGQEILAIMIDILSTGAARFDAGKPDEVYVWPYFVAKNVESLTPPERVDLLRIVTAGDLIGMQENGNYNFYRIGITPNGQWKFLTGGD</sequence>
<dbReference type="RefSeq" id="WP_128444804.1">
    <property type="nucleotide sequence ID" value="NZ_SBIP01000004.1"/>
</dbReference>
<evidence type="ECO:0000256" key="1">
    <source>
        <dbReference type="SAM" id="MobiDB-lite"/>
    </source>
</evidence>
<comment type="caution">
    <text evidence="3">The sequence shown here is derived from an EMBL/GenBank/DDBJ whole genome shotgun (WGS) entry which is preliminary data.</text>
</comment>
<evidence type="ECO:0000256" key="2">
    <source>
        <dbReference type="SAM" id="SignalP"/>
    </source>
</evidence>
<evidence type="ECO:0000313" key="4">
    <source>
        <dbReference type="Proteomes" id="UP000287687"/>
    </source>
</evidence>
<accession>A0A444LDJ3</accession>
<dbReference type="OrthoDB" id="9809589at2"/>
<dbReference type="AlphaFoldDB" id="A0A444LDJ3"/>
<organism evidence="3 4">
    <name type="scientific">Neorhizobium lilium</name>
    <dbReference type="NCBI Taxonomy" id="2503024"/>
    <lineage>
        <taxon>Bacteria</taxon>
        <taxon>Pseudomonadati</taxon>
        <taxon>Pseudomonadota</taxon>
        <taxon>Alphaproteobacteria</taxon>
        <taxon>Hyphomicrobiales</taxon>
        <taxon>Rhizobiaceae</taxon>
        <taxon>Rhizobium/Agrobacterium group</taxon>
        <taxon>Neorhizobium</taxon>
    </lineage>
</organism>
<feature type="signal peptide" evidence="2">
    <location>
        <begin position="1"/>
        <end position="33"/>
    </location>
</feature>
<feature type="compositionally biased region" description="Polar residues" evidence="1">
    <location>
        <begin position="63"/>
        <end position="74"/>
    </location>
</feature>